<dbReference type="GO" id="GO:0006310">
    <property type="term" value="P:DNA recombination"/>
    <property type="evidence" value="ECO:0007669"/>
    <property type="project" value="UniProtKB-UniRule"/>
</dbReference>
<dbReference type="STRING" id="28136.SAMN02745202_00123"/>
<evidence type="ECO:0000256" key="2">
    <source>
        <dbReference type="ARBA" id="ARBA00021310"/>
    </source>
</evidence>
<evidence type="ECO:0000256" key="4">
    <source>
        <dbReference type="ARBA" id="ARBA00023172"/>
    </source>
</evidence>
<dbReference type="EMBL" id="FUXK01000001">
    <property type="protein sequence ID" value="SJZ43614.1"/>
    <property type="molecule type" value="Genomic_DNA"/>
</dbReference>
<dbReference type="Gene3D" id="1.20.1440.120">
    <property type="entry name" value="Recombination protein O, C-terminal domain"/>
    <property type="match status" value="1"/>
</dbReference>
<dbReference type="PANTHER" id="PTHR33991">
    <property type="entry name" value="DNA REPAIR PROTEIN RECO"/>
    <property type="match status" value="1"/>
</dbReference>
<dbReference type="Gene3D" id="2.40.50.140">
    <property type="entry name" value="Nucleic acid-binding proteins"/>
    <property type="match status" value="1"/>
</dbReference>
<dbReference type="NCBIfam" id="TIGR00613">
    <property type="entry name" value="reco"/>
    <property type="match status" value="1"/>
</dbReference>
<dbReference type="Pfam" id="PF11967">
    <property type="entry name" value="RecO_N"/>
    <property type="match status" value="1"/>
</dbReference>
<keyword evidence="5 7" id="KW-0234">DNA repair</keyword>
<comment type="function">
    <text evidence="7">Involved in DNA repair and RecF pathway recombination.</text>
</comment>
<organism evidence="9 10">
    <name type="scientific">Segatella oulorum</name>
    <dbReference type="NCBI Taxonomy" id="28136"/>
    <lineage>
        <taxon>Bacteria</taxon>
        <taxon>Pseudomonadati</taxon>
        <taxon>Bacteroidota</taxon>
        <taxon>Bacteroidia</taxon>
        <taxon>Bacteroidales</taxon>
        <taxon>Prevotellaceae</taxon>
        <taxon>Segatella</taxon>
    </lineage>
</organism>
<name>A0A1T4KMI6_9BACT</name>
<reference evidence="9 10" key="1">
    <citation type="submission" date="2017-02" db="EMBL/GenBank/DDBJ databases">
        <authorList>
            <person name="Peterson S.W."/>
        </authorList>
    </citation>
    <scope>NUCLEOTIDE SEQUENCE [LARGE SCALE GENOMIC DNA]</scope>
    <source>
        <strain evidence="9 10">ATCC 43324</strain>
    </source>
</reference>
<dbReference type="AlphaFoldDB" id="A0A1T4KMI6"/>
<evidence type="ECO:0000259" key="8">
    <source>
        <dbReference type="Pfam" id="PF11967"/>
    </source>
</evidence>
<keyword evidence="3 7" id="KW-0227">DNA damage</keyword>
<protein>
    <recommendedName>
        <fullName evidence="2 7">DNA repair protein RecO</fullName>
    </recommendedName>
    <alternativeName>
        <fullName evidence="6 7">Recombination protein O</fullName>
    </alternativeName>
</protein>
<evidence type="ECO:0000256" key="5">
    <source>
        <dbReference type="ARBA" id="ARBA00023204"/>
    </source>
</evidence>
<dbReference type="InterPro" id="IPR003717">
    <property type="entry name" value="RecO"/>
</dbReference>
<keyword evidence="4 7" id="KW-0233">DNA recombination</keyword>
<evidence type="ECO:0000313" key="9">
    <source>
        <dbReference type="EMBL" id="SJZ43614.1"/>
    </source>
</evidence>
<dbReference type="InterPro" id="IPR012340">
    <property type="entry name" value="NA-bd_OB-fold"/>
</dbReference>
<proteinExistence type="inferred from homology"/>
<evidence type="ECO:0000256" key="1">
    <source>
        <dbReference type="ARBA" id="ARBA00007452"/>
    </source>
</evidence>
<dbReference type="Proteomes" id="UP000190065">
    <property type="component" value="Unassembled WGS sequence"/>
</dbReference>
<dbReference type="InterPro" id="IPR042242">
    <property type="entry name" value="RecO_C"/>
</dbReference>
<dbReference type="GO" id="GO:0006302">
    <property type="term" value="P:double-strand break repair"/>
    <property type="evidence" value="ECO:0007669"/>
    <property type="project" value="TreeGrafter"/>
</dbReference>
<evidence type="ECO:0000256" key="7">
    <source>
        <dbReference type="HAMAP-Rule" id="MF_00201"/>
    </source>
</evidence>
<dbReference type="GO" id="GO:0043590">
    <property type="term" value="C:bacterial nucleoid"/>
    <property type="evidence" value="ECO:0007669"/>
    <property type="project" value="TreeGrafter"/>
</dbReference>
<evidence type="ECO:0000313" key="10">
    <source>
        <dbReference type="Proteomes" id="UP000190065"/>
    </source>
</evidence>
<dbReference type="Pfam" id="PF02565">
    <property type="entry name" value="RecO_C"/>
    <property type="match status" value="1"/>
</dbReference>
<feature type="domain" description="DNA replication/recombination mediator RecO N-terminal" evidence="8">
    <location>
        <begin position="1"/>
        <end position="74"/>
    </location>
</feature>
<dbReference type="SUPFAM" id="SSF57863">
    <property type="entry name" value="ArfGap/RecO-like zinc finger"/>
    <property type="match status" value="1"/>
</dbReference>
<accession>A0A1T4KMI6</accession>
<dbReference type="eggNOG" id="COG1381">
    <property type="taxonomic scope" value="Bacteria"/>
</dbReference>
<dbReference type="SUPFAM" id="SSF50249">
    <property type="entry name" value="Nucleic acid-binding proteins"/>
    <property type="match status" value="1"/>
</dbReference>
<dbReference type="HAMAP" id="MF_00201">
    <property type="entry name" value="RecO"/>
    <property type="match status" value="1"/>
</dbReference>
<comment type="similarity">
    <text evidence="1 7">Belongs to the RecO family.</text>
</comment>
<evidence type="ECO:0000256" key="6">
    <source>
        <dbReference type="ARBA" id="ARBA00033409"/>
    </source>
</evidence>
<evidence type="ECO:0000256" key="3">
    <source>
        <dbReference type="ARBA" id="ARBA00022763"/>
    </source>
</evidence>
<dbReference type="PANTHER" id="PTHR33991:SF1">
    <property type="entry name" value="DNA REPAIR PROTEIN RECO"/>
    <property type="match status" value="1"/>
</dbReference>
<sequence length="239" mass="27837">MIKTKAIVLHAFKFGEGKLMVEMFTQKRGCVTFVVRPSASPKGAMKKQYFQPFTLLEVEFDYRPKNDLQHLKSVGLAVPLASIPFDAYKLSITLFLSEFTLHVVHHEPVNEPLFDYLFHSIEWLDSCDHNFANFHLVYMIHLLRFLGVYPNLDDYVSGCYFDMRNGCYVRTLPLHGQFLPVEDAALVATFSRMDYANMHLFKLSRAERNRFCDIVLHYYALHLPKFPEIKSLAVLRDLF</sequence>
<dbReference type="InterPro" id="IPR022572">
    <property type="entry name" value="DNA_rep/recomb_RecO_N"/>
</dbReference>
<gene>
    <name evidence="7" type="primary">recO</name>
    <name evidence="9" type="ORF">SAMN02745202_00123</name>
</gene>
<dbReference type="InterPro" id="IPR037278">
    <property type="entry name" value="ARFGAP/RecO"/>
</dbReference>